<evidence type="ECO:0000259" key="3">
    <source>
        <dbReference type="Pfam" id="PF08450"/>
    </source>
</evidence>
<dbReference type="Proteomes" id="UP001301140">
    <property type="component" value="Unassembled WGS sequence"/>
</dbReference>
<organism evidence="4 5">
    <name type="scientific">Marinimicrococcus flavescens</name>
    <dbReference type="NCBI Taxonomy" id="3031815"/>
    <lineage>
        <taxon>Bacteria</taxon>
        <taxon>Pseudomonadati</taxon>
        <taxon>Pseudomonadota</taxon>
        <taxon>Alphaproteobacteria</taxon>
        <taxon>Geminicoccales</taxon>
        <taxon>Geminicoccaceae</taxon>
        <taxon>Marinimicrococcus</taxon>
    </lineage>
</organism>
<feature type="binding site" evidence="2">
    <location>
        <position position="229"/>
    </location>
    <ligand>
        <name>a divalent metal cation</name>
        <dbReference type="ChEBI" id="CHEBI:60240"/>
    </ligand>
</feature>
<gene>
    <name evidence="4" type="ORF">PZ740_05095</name>
</gene>
<dbReference type="InterPro" id="IPR013658">
    <property type="entry name" value="SGL"/>
</dbReference>
<dbReference type="Pfam" id="PF08450">
    <property type="entry name" value="SGL"/>
    <property type="match status" value="1"/>
</dbReference>
<dbReference type="InterPro" id="IPR011042">
    <property type="entry name" value="6-blade_b-propeller_TolB-like"/>
</dbReference>
<feature type="domain" description="SMP-30/Gluconolactonase/LRE-like region" evidence="3">
    <location>
        <begin position="13"/>
        <end position="287"/>
    </location>
</feature>
<keyword evidence="2" id="KW-0862">Zinc</keyword>
<dbReference type="GO" id="GO:0046872">
    <property type="term" value="F:metal ion binding"/>
    <property type="evidence" value="ECO:0007669"/>
    <property type="project" value="UniProtKB-KW"/>
</dbReference>
<dbReference type="Gene3D" id="2.120.10.30">
    <property type="entry name" value="TolB, C-terminal domain"/>
    <property type="match status" value="2"/>
</dbReference>
<comment type="caution">
    <text evidence="4">The sequence shown here is derived from an EMBL/GenBank/DDBJ whole genome shotgun (WGS) entry which is preliminary data.</text>
</comment>
<name>A0AAP3XQW6_9PROT</name>
<sequence>MAEITEITSGLRFPEGPVAMPDGSVLVVEIERRTLTRVWPDGRQDIVARAGGGPNGLAIGPDNAAFVTNNGGFTFHEDQDGVRPTTQAVDYDGGRLERVDLATGEVTVLTAETGTGHRLKGPNDLVVDREGGIWFTDLGKRRARDLDYGGVYWLSPDRRTIREIAHPFLTPNGIGLSPDEKTLYVAETEGARLWAFDITGPGEIRRHPWPSPHGGRLLYAAGGALQRYDSLAVEACGNICVATLLEGGITVVSPEGRLVEFVPMPDRYTTNICFGGPNLRTAYITLSQGGRLVAMNWPRAGLPLNFLNRREGAL</sequence>
<dbReference type="PANTHER" id="PTHR47572:SF5">
    <property type="entry name" value="BLR2277 PROTEIN"/>
    <property type="match status" value="1"/>
</dbReference>
<dbReference type="PRINTS" id="PR01790">
    <property type="entry name" value="SMP30FAMILY"/>
</dbReference>
<reference evidence="4 5" key="1">
    <citation type="submission" date="2023-03" db="EMBL/GenBank/DDBJ databases">
        <title>YIM 152171 draft genome.</title>
        <authorList>
            <person name="Yang Z."/>
        </authorList>
    </citation>
    <scope>NUCLEOTIDE SEQUENCE [LARGE SCALE GENOMIC DNA]</scope>
    <source>
        <strain evidence="4 5">YIM 152171</strain>
    </source>
</reference>
<dbReference type="AlphaFoldDB" id="A0AAP3XQW6"/>
<feature type="binding site" evidence="2">
    <location>
        <position position="123"/>
    </location>
    <ligand>
        <name>substrate</name>
    </ligand>
</feature>
<evidence type="ECO:0000313" key="5">
    <source>
        <dbReference type="Proteomes" id="UP001301140"/>
    </source>
</evidence>
<keyword evidence="5" id="KW-1185">Reference proteome</keyword>
<keyword evidence="2" id="KW-0479">Metal-binding</keyword>
<dbReference type="RefSeq" id="WP_327788178.1">
    <property type="nucleotide sequence ID" value="NZ_JARGEQ010000040.1"/>
</dbReference>
<proteinExistence type="predicted"/>
<evidence type="ECO:0000256" key="1">
    <source>
        <dbReference type="PIRSR" id="PIRSR605511-1"/>
    </source>
</evidence>
<dbReference type="SUPFAM" id="SSF63829">
    <property type="entry name" value="Calcium-dependent phosphotriesterase"/>
    <property type="match status" value="1"/>
</dbReference>
<protein>
    <submittedName>
        <fullName evidence="4">SMP-30/gluconolactonase/LRE family protein</fullName>
    </submittedName>
</protein>
<evidence type="ECO:0000256" key="2">
    <source>
        <dbReference type="PIRSR" id="PIRSR605511-2"/>
    </source>
</evidence>
<comment type="cofactor">
    <cofactor evidence="2">
        <name>Zn(2+)</name>
        <dbReference type="ChEBI" id="CHEBI:29105"/>
    </cofactor>
    <text evidence="2">Binds 1 divalent metal cation per subunit.</text>
</comment>
<feature type="binding site" evidence="2">
    <location>
        <position position="172"/>
    </location>
    <ligand>
        <name>a divalent metal cation</name>
        <dbReference type="ChEBI" id="CHEBI:60240"/>
    </ligand>
</feature>
<accession>A0AAP3XQW6</accession>
<evidence type="ECO:0000313" key="4">
    <source>
        <dbReference type="EMBL" id="MDF1585762.1"/>
    </source>
</evidence>
<dbReference type="PANTHER" id="PTHR47572">
    <property type="entry name" value="LIPOPROTEIN-RELATED"/>
    <property type="match status" value="1"/>
</dbReference>
<dbReference type="InterPro" id="IPR051262">
    <property type="entry name" value="SMP-30/CGR1_Lactonase"/>
</dbReference>
<dbReference type="EMBL" id="JARGEQ010000040">
    <property type="protein sequence ID" value="MDF1585762.1"/>
    <property type="molecule type" value="Genomic_DNA"/>
</dbReference>
<feature type="active site" description="Proton donor/acceptor" evidence="1">
    <location>
        <position position="229"/>
    </location>
</feature>
<dbReference type="InterPro" id="IPR005511">
    <property type="entry name" value="SMP-30"/>
</dbReference>